<proteinExistence type="predicted"/>
<dbReference type="OrthoDB" id="2659130at2759"/>
<dbReference type="HOGENOM" id="CLU_2503950_0_0_1"/>
<evidence type="ECO:0000313" key="1">
    <source>
        <dbReference type="EMBL" id="KIJ06984.1"/>
    </source>
</evidence>
<organism evidence="1 2">
    <name type="scientific">Paxillus involutus ATCC 200175</name>
    <dbReference type="NCBI Taxonomy" id="664439"/>
    <lineage>
        <taxon>Eukaryota</taxon>
        <taxon>Fungi</taxon>
        <taxon>Dikarya</taxon>
        <taxon>Basidiomycota</taxon>
        <taxon>Agaricomycotina</taxon>
        <taxon>Agaricomycetes</taxon>
        <taxon>Agaricomycetidae</taxon>
        <taxon>Boletales</taxon>
        <taxon>Paxilineae</taxon>
        <taxon>Paxillaceae</taxon>
        <taxon>Paxillus</taxon>
    </lineage>
</organism>
<reference evidence="2" key="2">
    <citation type="submission" date="2015-01" db="EMBL/GenBank/DDBJ databases">
        <title>Evolutionary Origins and Diversification of the Mycorrhizal Mutualists.</title>
        <authorList>
            <consortium name="DOE Joint Genome Institute"/>
            <consortium name="Mycorrhizal Genomics Consortium"/>
            <person name="Kohler A."/>
            <person name="Kuo A."/>
            <person name="Nagy L.G."/>
            <person name="Floudas D."/>
            <person name="Copeland A."/>
            <person name="Barry K.W."/>
            <person name="Cichocki N."/>
            <person name="Veneault-Fourrey C."/>
            <person name="LaButti K."/>
            <person name="Lindquist E.A."/>
            <person name="Lipzen A."/>
            <person name="Lundell T."/>
            <person name="Morin E."/>
            <person name="Murat C."/>
            <person name="Riley R."/>
            <person name="Ohm R."/>
            <person name="Sun H."/>
            <person name="Tunlid A."/>
            <person name="Henrissat B."/>
            <person name="Grigoriev I.V."/>
            <person name="Hibbett D.S."/>
            <person name="Martin F."/>
        </authorList>
    </citation>
    <scope>NUCLEOTIDE SEQUENCE [LARGE SCALE GENOMIC DNA]</scope>
    <source>
        <strain evidence="2">ATCC 200175</strain>
    </source>
</reference>
<dbReference type="Proteomes" id="UP000053647">
    <property type="component" value="Unassembled WGS sequence"/>
</dbReference>
<protein>
    <submittedName>
        <fullName evidence="1">Uncharacterized protein</fullName>
    </submittedName>
</protein>
<sequence length="86" mass="9453">MSITLQQAGKDLESIPELQLGTLFQFLSLSTRIRNDILLVQPAAHNPEEPPPFLSWGVIAFLSVACSLSAESIKTCWAALKNIVWS</sequence>
<evidence type="ECO:0000313" key="2">
    <source>
        <dbReference type="Proteomes" id="UP000053647"/>
    </source>
</evidence>
<accession>A0A0C9SMY5</accession>
<feature type="non-terminal residue" evidence="1">
    <location>
        <position position="86"/>
    </location>
</feature>
<reference evidence="1 2" key="1">
    <citation type="submission" date="2014-06" db="EMBL/GenBank/DDBJ databases">
        <authorList>
            <consortium name="DOE Joint Genome Institute"/>
            <person name="Kuo A."/>
            <person name="Kohler A."/>
            <person name="Nagy L.G."/>
            <person name="Floudas D."/>
            <person name="Copeland A."/>
            <person name="Barry K.W."/>
            <person name="Cichocki N."/>
            <person name="Veneault-Fourrey C."/>
            <person name="LaButti K."/>
            <person name="Lindquist E.A."/>
            <person name="Lipzen A."/>
            <person name="Lundell T."/>
            <person name="Morin E."/>
            <person name="Murat C."/>
            <person name="Sun H."/>
            <person name="Tunlid A."/>
            <person name="Henrissat B."/>
            <person name="Grigoriev I.V."/>
            <person name="Hibbett D.S."/>
            <person name="Martin F."/>
            <person name="Nordberg H.P."/>
            <person name="Cantor M.N."/>
            <person name="Hua S.X."/>
        </authorList>
    </citation>
    <scope>NUCLEOTIDE SEQUENCE [LARGE SCALE GENOMIC DNA]</scope>
    <source>
        <strain evidence="1 2">ATCC 200175</strain>
    </source>
</reference>
<name>A0A0C9SMY5_PAXIN</name>
<dbReference type="AlphaFoldDB" id="A0A0C9SMY5"/>
<keyword evidence="2" id="KW-1185">Reference proteome</keyword>
<dbReference type="EMBL" id="KN820064">
    <property type="protein sequence ID" value="KIJ06984.1"/>
    <property type="molecule type" value="Genomic_DNA"/>
</dbReference>
<gene>
    <name evidence="1" type="ORF">PAXINDRAFT_91150</name>
</gene>